<dbReference type="InterPro" id="IPR013212">
    <property type="entry name" value="Mad3/Bub1_I"/>
</dbReference>
<reference evidence="3" key="1">
    <citation type="submission" date="2022-11" db="UniProtKB">
        <authorList>
            <consortium name="WormBaseParasite"/>
        </authorList>
    </citation>
    <scope>IDENTIFICATION</scope>
</reference>
<evidence type="ECO:0000313" key="2">
    <source>
        <dbReference type="Proteomes" id="UP000887566"/>
    </source>
</evidence>
<dbReference type="PANTHER" id="PTHR14030:SF4">
    <property type="entry name" value="BUB1 KINASE, ISOFORM A-RELATED"/>
    <property type="match status" value="1"/>
</dbReference>
<dbReference type="Pfam" id="PF08311">
    <property type="entry name" value="Mad3_BUB1_I"/>
    <property type="match status" value="1"/>
</dbReference>
<dbReference type="PANTHER" id="PTHR14030">
    <property type="entry name" value="MITOTIC CHECKPOINT SERINE/THREONINE-PROTEIN KINASE BUB1"/>
    <property type="match status" value="1"/>
</dbReference>
<protein>
    <submittedName>
        <fullName evidence="3">BUB1 N-terminal domain-containing protein</fullName>
    </submittedName>
</protein>
<evidence type="ECO:0000259" key="1">
    <source>
        <dbReference type="PROSITE" id="PS51489"/>
    </source>
</evidence>
<feature type="domain" description="BUB1 N-terminal" evidence="1">
    <location>
        <begin position="45"/>
        <end position="117"/>
    </location>
</feature>
<accession>A0A914X8W2</accession>
<dbReference type="PROSITE" id="PS51489">
    <property type="entry name" value="BUB1_N"/>
    <property type="match status" value="1"/>
</dbReference>
<dbReference type="Proteomes" id="UP000887566">
    <property type="component" value="Unplaced"/>
</dbReference>
<dbReference type="Gene3D" id="1.25.40.430">
    <property type="match status" value="1"/>
</dbReference>
<sequence>MSGGGQSWEFSKENIQPIRGGRSVATIDEALHSSADVLRSERQQFEDEIRKSDDCTDPLDVWYRYYKWFEEHYPSGKETQLRKLLEQCLKTCTSDSRYKNDERLLKIWLKYVRFYSE</sequence>
<dbReference type="GO" id="GO:0032991">
    <property type="term" value="C:protein-containing complex"/>
    <property type="evidence" value="ECO:0007669"/>
    <property type="project" value="UniProtKB-ARBA"/>
</dbReference>
<dbReference type="GO" id="GO:0004672">
    <property type="term" value="F:protein kinase activity"/>
    <property type="evidence" value="ECO:0007669"/>
    <property type="project" value="TreeGrafter"/>
</dbReference>
<dbReference type="GO" id="GO:0051754">
    <property type="term" value="P:meiotic sister chromatid cohesion, centromeric"/>
    <property type="evidence" value="ECO:0007669"/>
    <property type="project" value="TreeGrafter"/>
</dbReference>
<dbReference type="GO" id="GO:0005634">
    <property type="term" value="C:nucleus"/>
    <property type="evidence" value="ECO:0007669"/>
    <property type="project" value="TreeGrafter"/>
</dbReference>
<dbReference type="AlphaFoldDB" id="A0A914X8W2"/>
<dbReference type="GO" id="GO:0007094">
    <property type="term" value="P:mitotic spindle assembly checkpoint signaling"/>
    <property type="evidence" value="ECO:0007669"/>
    <property type="project" value="InterPro"/>
</dbReference>
<name>A0A914X8W2_9BILA</name>
<dbReference type="SMART" id="SM00777">
    <property type="entry name" value="Mad3_BUB1_I"/>
    <property type="match status" value="1"/>
</dbReference>
<keyword evidence="2" id="KW-1185">Reference proteome</keyword>
<dbReference type="InterPro" id="IPR015661">
    <property type="entry name" value="Bub1/Mad3"/>
</dbReference>
<dbReference type="WBParaSite" id="PSAMB.scaffold68size88002.g1383.t1">
    <property type="protein sequence ID" value="PSAMB.scaffold68size88002.g1383.t1"/>
    <property type="gene ID" value="PSAMB.scaffold68size88002.g1383"/>
</dbReference>
<proteinExistence type="predicted"/>
<evidence type="ECO:0000313" key="3">
    <source>
        <dbReference type="WBParaSite" id="PSAMB.scaffold68size88002.g1383.t1"/>
    </source>
</evidence>
<organism evidence="2 3">
    <name type="scientific">Plectus sambesii</name>
    <dbReference type="NCBI Taxonomy" id="2011161"/>
    <lineage>
        <taxon>Eukaryota</taxon>
        <taxon>Metazoa</taxon>
        <taxon>Ecdysozoa</taxon>
        <taxon>Nematoda</taxon>
        <taxon>Chromadorea</taxon>
        <taxon>Plectida</taxon>
        <taxon>Plectina</taxon>
        <taxon>Plectoidea</taxon>
        <taxon>Plectidae</taxon>
        <taxon>Plectus</taxon>
    </lineage>
</organism>